<dbReference type="RefSeq" id="WP_380637919.1">
    <property type="nucleotide sequence ID" value="NZ_JBHSQO010000020.1"/>
</dbReference>
<sequence length="90" mass="9943">MREGFPHLGLRRGLPTIAAHVETKLAAYMRNHDVRAATLIINNWPCEDGPLTGEQVVPALLPEGHALTVYGPNGFNRTYRGGATPPWRTR</sequence>
<evidence type="ECO:0000313" key="2">
    <source>
        <dbReference type="Proteomes" id="UP001596220"/>
    </source>
</evidence>
<reference evidence="2" key="1">
    <citation type="journal article" date="2019" name="Int. J. Syst. Evol. Microbiol.">
        <title>The Global Catalogue of Microorganisms (GCM) 10K type strain sequencing project: providing services to taxonomists for standard genome sequencing and annotation.</title>
        <authorList>
            <consortium name="The Broad Institute Genomics Platform"/>
            <consortium name="The Broad Institute Genome Sequencing Center for Infectious Disease"/>
            <person name="Wu L."/>
            <person name="Ma J."/>
        </authorList>
    </citation>
    <scope>NUCLEOTIDE SEQUENCE [LARGE SCALE GENOMIC DNA]</scope>
    <source>
        <strain evidence="2">CGMCC 4.7246</strain>
    </source>
</reference>
<gene>
    <name evidence="1" type="ORF">ACFP3R_20405</name>
</gene>
<organism evidence="1 2">
    <name type="scientific">Saccharothrix lopnurensis</name>
    <dbReference type="NCBI Taxonomy" id="1670621"/>
    <lineage>
        <taxon>Bacteria</taxon>
        <taxon>Bacillati</taxon>
        <taxon>Actinomycetota</taxon>
        <taxon>Actinomycetes</taxon>
        <taxon>Pseudonocardiales</taxon>
        <taxon>Pseudonocardiaceae</taxon>
        <taxon>Saccharothrix</taxon>
    </lineage>
</organism>
<keyword evidence="2" id="KW-1185">Reference proteome</keyword>
<protein>
    <submittedName>
        <fullName evidence="1">DddA-like double-stranded DNA deaminase toxin</fullName>
    </submittedName>
</protein>
<name>A0ABW1P984_9PSEU</name>
<proteinExistence type="predicted"/>
<dbReference type="EMBL" id="JBHSQO010000020">
    <property type="protein sequence ID" value="MFC6091640.1"/>
    <property type="molecule type" value="Genomic_DNA"/>
</dbReference>
<dbReference type="InterPro" id="IPR032724">
    <property type="entry name" value="SCP1.201-like"/>
</dbReference>
<comment type="caution">
    <text evidence="1">The sequence shown here is derived from an EMBL/GenBank/DDBJ whole genome shotgun (WGS) entry which is preliminary data.</text>
</comment>
<accession>A0ABW1P984</accession>
<evidence type="ECO:0000313" key="1">
    <source>
        <dbReference type="EMBL" id="MFC6091640.1"/>
    </source>
</evidence>
<dbReference type="Proteomes" id="UP001596220">
    <property type="component" value="Unassembled WGS sequence"/>
</dbReference>
<dbReference type="Pfam" id="PF14428">
    <property type="entry name" value="DddA-like"/>
    <property type="match status" value="1"/>
</dbReference>